<keyword evidence="1" id="KW-0472">Membrane</keyword>
<organism evidence="2 3">
    <name type="scientific">Nocardioides massiliensis</name>
    <dbReference type="NCBI Taxonomy" id="1325935"/>
    <lineage>
        <taxon>Bacteria</taxon>
        <taxon>Bacillati</taxon>
        <taxon>Actinomycetota</taxon>
        <taxon>Actinomycetes</taxon>
        <taxon>Propionibacteriales</taxon>
        <taxon>Nocardioidaceae</taxon>
        <taxon>Nocardioides</taxon>
    </lineage>
</organism>
<reference evidence="2 3" key="1">
    <citation type="submission" date="2023-07" db="EMBL/GenBank/DDBJ databases">
        <title>Sequencing the genomes of 1000 actinobacteria strains.</title>
        <authorList>
            <person name="Klenk H.-P."/>
        </authorList>
    </citation>
    <scope>NUCLEOTIDE SEQUENCE [LARGE SCALE GENOMIC DNA]</scope>
    <source>
        <strain evidence="2 3">GD13</strain>
    </source>
</reference>
<keyword evidence="3" id="KW-1185">Reference proteome</keyword>
<feature type="transmembrane region" description="Helical" evidence="1">
    <location>
        <begin position="54"/>
        <end position="74"/>
    </location>
</feature>
<dbReference type="RefSeq" id="WP_068120362.1">
    <property type="nucleotide sequence ID" value="NZ_CCXJ01000263.1"/>
</dbReference>
<evidence type="ECO:0000313" key="2">
    <source>
        <dbReference type="EMBL" id="MDP9822263.1"/>
    </source>
</evidence>
<protein>
    <recommendedName>
        <fullName evidence="4">DUF1761 domain-containing protein</fullName>
    </recommendedName>
</protein>
<gene>
    <name evidence="2" type="ORF">J2S59_002072</name>
</gene>
<name>A0ABT9NPB4_9ACTN</name>
<evidence type="ECO:0000256" key="1">
    <source>
        <dbReference type="SAM" id="Phobius"/>
    </source>
</evidence>
<proteinExistence type="predicted"/>
<keyword evidence="1" id="KW-1133">Transmembrane helix</keyword>
<evidence type="ECO:0000313" key="3">
    <source>
        <dbReference type="Proteomes" id="UP001240447"/>
    </source>
</evidence>
<feature type="transmembrane region" description="Helical" evidence="1">
    <location>
        <begin position="81"/>
        <end position="103"/>
    </location>
</feature>
<sequence length="104" mass="10895">MSNRNATVVPAVVTALLFAASAPFALYPAFYTAAWAWALPHGEVRAGALGPLTVYAGAFAAQLVVPVVAGVLLRPPRPWRFVGVALGVEFSLWFVFLAVIGLAA</sequence>
<dbReference type="Proteomes" id="UP001240447">
    <property type="component" value="Unassembled WGS sequence"/>
</dbReference>
<evidence type="ECO:0008006" key="4">
    <source>
        <dbReference type="Google" id="ProtNLM"/>
    </source>
</evidence>
<dbReference type="EMBL" id="JAUSQM010000001">
    <property type="protein sequence ID" value="MDP9822263.1"/>
    <property type="molecule type" value="Genomic_DNA"/>
</dbReference>
<comment type="caution">
    <text evidence="2">The sequence shown here is derived from an EMBL/GenBank/DDBJ whole genome shotgun (WGS) entry which is preliminary data.</text>
</comment>
<keyword evidence="1" id="KW-0812">Transmembrane</keyword>
<accession>A0ABT9NPB4</accession>